<accession>A0A9P9WDB9</accession>
<dbReference type="Proteomes" id="UP000829685">
    <property type="component" value="Unassembled WGS sequence"/>
</dbReference>
<protein>
    <submittedName>
        <fullName evidence="2">Uncharacterized protein</fullName>
    </submittedName>
</protein>
<dbReference type="EMBL" id="JAFIMR010000037">
    <property type="protein sequence ID" value="KAI1858199.1"/>
    <property type="molecule type" value="Genomic_DNA"/>
</dbReference>
<name>A0A9P9WDB9_9PEZI</name>
<gene>
    <name evidence="2" type="ORF">JX265_010867</name>
</gene>
<keyword evidence="1" id="KW-0732">Signal</keyword>
<organism evidence="2 3">
    <name type="scientific">Neoarthrinium moseri</name>
    <dbReference type="NCBI Taxonomy" id="1658444"/>
    <lineage>
        <taxon>Eukaryota</taxon>
        <taxon>Fungi</taxon>
        <taxon>Dikarya</taxon>
        <taxon>Ascomycota</taxon>
        <taxon>Pezizomycotina</taxon>
        <taxon>Sordariomycetes</taxon>
        <taxon>Xylariomycetidae</taxon>
        <taxon>Amphisphaeriales</taxon>
        <taxon>Apiosporaceae</taxon>
        <taxon>Neoarthrinium</taxon>
    </lineage>
</organism>
<feature type="chain" id="PRO_5040134252" evidence="1">
    <location>
        <begin position="19"/>
        <end position="141"/>
    </location>
</feature>
<proteinExistence type="predicted"/>
<dbReference type="AlphaFoldDB" id="A0A9P9WDB9"/>
<feature type="signal peptide" evidence="1">
    <location>
        <begin position="1"/>
        <end position="18"/>
    </location>
</feature>
<comment type="caution">
    <text evidence="2">The sequence shown here is derived from an EMBL/GenBank/DDBJ whole genome shotgun (WGS) entry which is preliminary data.</text>
</comment>
<evidence type="ECO:0000313" key="3">
    <source>
        <dbReference type="Proteomes" id="UP000829685"/>
    </source>
</evidence>
<keyword evidence="3" id="KW-1185">Reference proteome</keyword>
<evidence type="ECO:0000313" key="2">
    <source>
        <dbReference type="EMBL" id="KAI1858199.1"/>
    </source>
</evidence>
<reference evidence="2" key="1">
    <citation type="submission" date="2021-03" db="EMBL/GenBank/DDBJ databases">
        <title>Revisited historic fungal species revealed as producer of novel bioactive compounds through whole genome sequencing and comparative genomics.</title>
        <authorList>
            <person name="Vignolle G.A."/>
            <person name="Hochenegger N."/>
            <person name="Mach R.L."/>
            <person name="Mach-Aigner A.R."/>
            <person name="Javad Rahimi M."/>
            <person name="Salim K.A."/>
            <person name="Chan C.M."/>
            <person name="Lim L.B.L."/>
            <person name="Cai F."/>
            <person name="Druzhinina I.S."/>
            <person name="U'Ren J.M."/>
            <person name="Derntl C."/>
        </authorList>
    </citation>
    <scope>NUCLEOTIDE SEQUENCE</scope>
    <source>
        <strain evidence="2">TUCIM 5799</strain>
    </source>
</reference>
<evidence type="ECO:0000256" key="1">
    <source>
        <dbReference type="SAM" id="SignalP"/>
    </source>
</evidence>
<sequence length="141" mass="15149">MRVFVVALQAMLAAIVAGSPVARSVDLAGSGDRITKMSFEQVKAMVDASEGDDVPTRTKNDFPATAVLAAFGPKDTCMLDCNNDFKVAFDCWWRKNTRCWSCNLSSDDQSCLDQCRCVPFNSGGSKDVILIEDAAAVLADG</sequence>